<reference evidence="4" key="1">
    <citation type="submission" date="2023-07" db="EMBL/GenBank/DDBJ databases">
        <title>Description of three actinobacteria isolated from air of manufacturing shop in a pharmaceutical factory.</title>
        <authorList>
            <person name="Zhang D.-F."/>
        </authorList>
    </citation>
    <scope>NUCLEOTIDE SEQUENCE [LARGE SCALE GENOMIC DNA]</scope>
    <source>
        <strain evidence="4">CCTCC AB 207010</strain>
    </source>
</reference>
<dbReference type="Proteomes" id="UP001260872">
    <property type="component" value="Unassembled WGS sequence"/>
</dbReference>
<keyword evidence="2" id="KW-0812">Transmembrane</keyword>
<feature type="transmembrane region" description="Helical" evidence="2">
    <location>
        <begin position="97"/>
        <end position="121"/>
    </location>
</feature>
<feature type="transmembrane region" description="Helical" evidence="2">
    <location>
        <begin position="127"/>
        <end position="145"/>
    </location>
</feature>
<keyword evidence="2" id="KW-0472">Membrane</keyword>
<keyword evidence="4" id="KW-1185">Reference proteome</keyword>
<protein>
    <recommendedName>
        <fullName evidence="5">DUF3040 domain-containing protein</fullName>
    </recommendedName>
</protein>
<keyword evidence="2" id="KW-1133">Transmembrane helix</keyword>
<feature type="compositionally biased region" description="Basic and acidic residues" evidence="1">
    <location>
        <begin position="1"/>
        <end position="11"/>
    </location>
</feature>
<evidence type="ECO:0000256" key="2">
    <source>
        <dbReference type="SAM" id="Phobius"/>
    </source>
</evidence>
<evidence type="ECO:0000256" key="1">
    <source>
        <dbReference type="SAM" id="MobiDB-lite"/>
    </source>
</evidence>
<proteinExistence type="predicted"/>
<evidence type="ECO:0000313" key="4">
    <source>
        <dbReference type="Proteomes" id="UP001260872"/>
    </source>
</evidence>
<gene>
    <name evidence="3" type="ORF">RH857_09985</name>
</gene>
<name>A0ABU1FUY0_9MICC</name>
<dbReference type="EMBL" id="JAVKGT010000025">
    <property type="protein sequence ID" value="MDR5712456.1"/>
    <property type="molecule type" value="Genomic_DNA"/>
</dbReference>
<evidence type="ECO:0008006" key="5">
    <source>
        <dbReference type="Google" id="ProtNLM"/>
    </source>
</evidence>
<evidence type="ECO:0000313" key="3">
    <source>
        <dbReference type="EMBL" id="MDR5712456.1"/>
    </source>
</evidence>
<dbReference type="RefSeq" id="WP_310537828.1">
    <property type="nucleotide sequence ID" value="NZ_BAAAOC010000083.1"/>
</dbReference>
<sequence>MNRKYDGDPTRPIHQPSHPTTPLPPDPEDVDALLAESLKAQSEADFTWKEPERRPRWWERAQMQQAGPAAAPANVTPSGSVVTSAYSASARASGPRLASAIFGAICLLLALWTLMSLLTGFTLDPMVLALGICTLAGLALVLAGLSSGMRRTRRRL</sequence>
<comment type="caution">
    <text evidence="3">The sequence shown here is derived from an EMBL/GenBank/DDBJ whole genome shotgun (WGS) entry which is preliminary data.</text>
</comment>
<organism evidence="3 4">
    <name type="scientific">Nesterenkonia flava</name>
    <dbReference type="NCBI Taxonomy" id="469799"/>
    <lineage>
        <taxon>Bacteria</taxon>
        <taxon>Bacillati</taxon>
        <taxon>Actinomycetota</taxon>
        <taxon>Actinomycetes</taxon>
        <taxon>Micrococcales</taxon>
        <taxon>Micrococcaceae</taxon>
        <taxon>Nesterenkonia</taxon>
    </lineage>
</organism>
<accession>A0ABU1FUY0</accession>
<feature type="region of interest" description="Disordered" evidence="1">
    <location>
        <begin position="1"/>
        <end position="29"/>
    </location>
</feature>